<dbReference type="AlphaFoldDB" id="M9LLX5"/>
<accession>M9LLX5</accession>
<dbReference type="Proteomes" id="UP000011976">
    <property type="component" value="Unassembled WGS sequence"/>
</dbReference>
<name>M9LLX5_PSEA3</name>
<feature type="compositionally biased region" description="Basic and acidic residues" evidence="1">
    <location>
        <begin position="48"/>
        <end position="57"/>
    </location>
</feature>
<proteinExistence type="predicted"/>
<dbReference type="EMBL" id="DF196773">
    <property type="protein sequence ID" value="GAC72511.1"/>
    <property type="molecule type" value="Genomic_DNA"/>
</dbReference>
<evidence type="ECO:0000313" key="3">
    <source>
        <dbReference type="Proteomes" id="UP000011976"/>
    </source>
</evidence>
<evidence type="ECO:0000313" key="2">
    <source>
        <dbReference type="EMBL" id="GAC72511.1"/>
    </source>
</evidence>
<protein>
    <submittedName>
        <fullName evidence="2">Translin-associated protein X</fullName>
    </submittedName>
</protein>
<sequence length="164" mass="18130">MLSLGRDATLCEMPLCILKSLKTLLPLPALRPHHNTRTEGGPEGADPQTRRHADTRPGHQGPAREAIASQVDLASRVWHSALAHSTCPPPFPLQARKAAKAQSFARVDKALASATPSPPLFRSSRFRIVELRFRFFSLSSQHIGPRLVRLVFSSRLPASARLYR</sequence>
<evidence type="ECO:0000256" key="1">
    <source>
        <dbReference type="SAM" id="MobiDB-lite"/>
    </source>
</evidence>
<gene>
    <name evidence="2" type="ORF">PANT_7d00133</name>
</gene>
<organism evidence="2 3">
    <name type="scientific">Pseudozyma antarctica (strain T-34)</name>
    <name type="common">Yeast</name>
    <name type="synonym">Candida antarctica</name>
    <dbReference type="NCBI Taxonomy" id="1151754"/>
    <lineage>
        <taxon>Eukaryota</taxon>
        <taxon>Fungi</taxon>
        <taxon>Dikarya</taxon>
        <taxon>Basidiomycota</taxon>
        <taxon>Ustilaginomycotina</taxon>
        <taxon>Ustilaginomycetes</taxon>
        <taxon>Ustilaginales</taxon>
        <taxon>Ustilaginaceae</taxon>
        <taxon>Moesziomyces</taxon>
    </lineage>
</organism>
<reference evidence="3" key="1">
    <citation type="journal article" date="2013" name="Genome Announc.">
        <title>Genome sequence of the basidiomycetous yeast Pseudozyma antarctica T-34, a producer of the glycolipid biosurfactants mannosylerythritol lipids.</title>
        <authorList>
            <person name="Morita T."/>
            <person name="Koike H."/>
            <person name="Koyama Y."/>
            <person name="Hagiwara H."/>
            <person name="Ito E."/>
            <person name="Fukuoka T."/>
            <person name="Imura T."/>
            <person name="Machida M."/>
            <person name="Kitamoto D."/>
        </authorList>
    </citation>
    <scope>NUCLEOTIDE SEQUENCE [LARGE SCALE GENOMIC DNA]</scope>
    <source>
        <strain evidence="3">T-34</strain>
    </source>
</reference>
<feature type="region of interest" description="Disordered" evidence="1">
    <location>
        <begin position="29"/>
        <end position="63"/>
    </location>
</feature>